<feature type="signal peptide" evidence="1">
    <location>
        <begin position="1"/>
        <end position="18"/>
    </location>
</feature>
<organism evidence="2 3">
    <name type="scientific">Fusarium acutatum</name>
    <dbReference type="NCBI Taxonomy" id="78861"/>
    <lineage>
        <taxon>Eukaryota</taxon>
        <taxon>Fungi</taxon>
        <taxon>Dikarya</taxon>
        <taxon>Ascomycota</taxon>
        <taxon>Pezizomycotina</taxon>
        <taxon>Sordariomycetes</taxon>
        <taxon>Hypocreomycetidae</taxon>
        <taxon>Hypocreales</taxon>
        <taxon>Nectriaceae</taxon>
        <taxon>Fusarium</taxon>
        <taxon>Fusarium fujikuroi species complex</taxon>
    </lineage>
</organism>
<evidence type="ECO:0000256" key="1">
    <source>
        <dbReference type="SAM" id="SignalP"/>
    </source>
</evidence>
<gene>
    <name evidence="2" type="ORF">FACUT_7988</name>
</gene>
<dbReference type="Proteomes" id="UP000536711">
    <property type="component" value="Unassembled WGS sequence"/>
</dbReference>
<name>A0A8H4NGS0_9HYPO</name>
<evidence type="ECO:0000313" key="2">
    <source>
        <dbReference type="EMBL" id="KAF4434136.1"/>
    </source>
</evidence>
<dbReference type="AlphaFoldDB" id="A0A8H4NGS0"/>
<reference evidence="2 3" key="1">
    <citation type="submission" date="2020-01" db="EMBL/GenBank/DDBJ databases">
        <title>Identification and distribution of gene clusters putatively required for synthesis of sphingolipid metabolism inhibitors in phylogenetically diverse species of the filamentous fungus Fusarium.</title>
        <authorList>
            <person name="Kim H.-S."/>
            <person name="Busman M."/>
            <person name="Brown D.W."/>
            <person name="Divon H."/>
            <person name="Uhlig S."/>
            <person name="Proctor R.H."/>
        </authorList>
    </citation>
    <scope>NUCLEOTIDE SEQUENCE [LARGE SCALE GENOMIC DNA]</scope>
    <source>
        <strain evidence="2 3">NRRL 13308</strain>
    </source>
</reference>
<protein>
    <submittedName>
        <fullName evidence="2">Uncharacterized protein</fullName>
    </submittedName>
</protein>
<accession>A0A8H4NGS0</accession>
<feature type="chain" id="PRO_5034395801" evidence="1">
    <location>
        <begin position="19"/>
        <end position="109"/>
    </location>
</feature>
<sequence length="109" mass="12130">MHFLWVIAATAFFKAAVAIPCSETGWSTGHVDDNNFRPGLDPFDPQGRSVVVKAKDCYVRFQSYDLGLVQNPDDFQVTKTEFKATPEQVRGTINNYKNSSGTNVQLCLP</sequence>
<keyword evidence="3" id="KW-1185">Reference proteome</keyword>
<keyword evidence="1" id="KW-0732">Signal</keyword>
<proteinExistence type="predicted"/>
<evidence type="ECO:0000313" key="3">
    <source>
        <dbReference type="Proteomes" id="UP000536711"/>
    </source>
</evidence>
<dbReference type="OrthoDB" id="5429831at2759"/>
<dbReference type="EMBL" id="JAADJF010000215">
    <property type="protein sequence ID" value="KAF4434136.1"/>
    <property type="molecule type" value="Genomic_DNA"/>
</dbReference>
<comment type="caution">
    <text evidence="2">The sequence shown here is derived from an EMBL/GenBank/DDBJ whole genome shotgun (WGS) entry which is preliminary data.</text>
</comment>